<feature type="domain" description="JmjC" evidence="3">
    <location>
        <begin position="353"/>
        <end position="519"/>
    </location>
</feature>
<dbReference type="InterPro" id="IPR003349">
    <property type="entry name" value="JmjN"/>
</dbReference>
<dbReference type="PANTHER" id="PTHR10694:SF54">
    <property type="entry name" value="INACTIVE LYSINE-SPECIFIC DEMETHYLASE JMJ19-RELATED"/>
    <property type="match status" value="1"/>
</dbReference>
<dbReference type="PROSITE" id="PS51184">
    <property type="entry name" value="JMJC"/>
    <property type="match status" value="1"/>
</dbReference>
<feature type="compositionally biased region" description="Acidic residues" evidence="1">
    <location>
        <begin position="839"/>
        <end position="848"/>
    </location>
</feature>
<dbReference type="InterPro" id="IPR003347">
    <property type="entry name" value="JmjC_dom"/>
</dbReference>
<sequence>MGTKRRRSCISDENVENLSVPPGFVSLTSFILKRVEKSEEINNSMSFVSASKKEPIKMDTMSAMTDITDLKTSLKRRPWILFDQSNHSPDELEAGQLDLVDLPKTCLPKGVIRGCPDCNNCLKYFEQVTARWRPEEAGRSIMEEAPVFHPTEEEFEDSVEYIASIRPKAEAYGICRIVPPLSWQPPCLIKEKNIWEDSTFVTHIQRIDGLQNQYSQSKIARLHGNVKGKRRSLRISSKNGYSDEYTPIPYDVESFEPDHGPEFTLETFKRYADDFKCQYFCSGTKVTGPDKNSTAFQEQVEPSVEDIKGEYIRIVENPTEEIEVLCGANLDARIFCSGFPGASNSVEISGHPKYSKSSWNLNNIPKLPASLLSFESLETSHILLPQLCVGMCFSSRHWKAEEHHLYLLCYMHLGAPKIWSCVPGSYNIKFEAAMKKHFPDLLVEQPELGHMLVTEASASRLKSEGIPVYHCIQYPREFVLVLPGAYHTGFDCGFNCAEMVNFAPLDWLPFGKNAVELYREQGRKTSISHDKLLLGAAREAVRARWEVALRGNNTLDNLRWKDACGVDGVLAKSFKSRIKCEGITRKYLCKSLEKRKMSKDFDATSKRQCTVCFSDLHFSAAGCQCNPNKFSCLNHAKQFCSCSWSEKFFLFRYEMNELELIVEALEGKLSAVYRWAKEDLGLSLYSPASKSGTRKSGLVGGLPSHAEESKQKQHKSKDVGKPVGIGTNSTSSIKAEIKARLLQYKMINELKAKDIPVESKYAATRSSINSISESAIEIERKAHMLQSTMLNKPKEKDYTKVSTVVSSARGDEDATSFLQTRVIFEVSSESTSLSSSSESADEISDPVF</sequence>
<organism evidence="4 5">
    <name type="scientific">Carya illinoinensis</name>
    <name type="common">Pecan</name>
    <dbReference type="NCBI Taxonomy" id="32201"/>
    <lineage>
        <taxon>Eukaryota</taxon>
        <taxon>Viridiplantae</taxon>
        <taxon>Streptophyta</taxon>
        <taxon>Embryophyta</taxon>
        <taxon>Tracheophyta</taxon>
        <taxon>Spermatophyta</taxon>
        <taxon>Magnoliopsida</taxon>
        <taxon>eudicotyledons</taxon>
        <taxon>Gunneridae</taxon>
        <taxon>Pentapetalae</taxon>
        <taxon>rosids</taxon>
        <taxon>fabids</taxon>
        <taxon>Fagales</taxon>
        <taxon>Juglandaceae</taxon>
        <taxon>Carya</taxon>
    </lineage>
</organism>
<dbReference type="GO" id="GO:0005634">
    <property type="term" value="C:nucleus"/>
    <property type="evidence" value="ECO:0007669"/>
    <property type="project" value="TreeGrafter"/>
</dbReference>
<protein>
    <recommendedName>
        <fullName evidence="6">Lysine-specific demethylase JMJ16</fullName>
    </recommendedName>
</protein>
<feature type="region of interest" description="Disordered" evidence="1">
    <location>
        <begin position="689"/>
        <end position="725"/>
    </location>
</feature>
<comment type="caution">
    <text evidence="4">The sequence shown here is derived from an EMBL/GenBank/DDBJ whole genome shotgun (WGS) entry which is preliminary data.</text>
</comment>
<feature type="region of interest" description="Disordered" evidence="1">
    <location>
        <begin position="827"/>
        <end position="848"/>
    </location>
</feature>
<feature type="domain" description="JmjN" evidence="2">
    <location>
        <begin position="145"/>
        <end position="186"/>
    </location>
</feature>
<feature type="compositionally biased region" description="Basic and acidic residues" evidence="1">
    <location>
        <begin position="705"/>
        <end position="720"/>
    </location>
</feature>
<accession>A0A922FEH9</accession>
<name>A0A922FEH9_CARIL</name>
<evidence type="ECO:0000313" key="5">
    <source>
        <dbReference type="Proteomes" id="UP000811246"/>
    </source>
</evidence>
<dbReference type="Pfam" id="PF02373">
    <property type="entry name" value="JmjC"/>
    <property type="match status" value="1"/>
</dbReference>
<dbReference type="EMBL" id="CM031828">
    <property type="protein sequence ID" value="KAG6719094.1"/>
    <property type="molecule type" value="Genomic_DNA"/>
</dbReference>
<dbReference type="EMBL" id="CM031828">
    <property type="protein sequence ID" value="KAG6719095.1"/>
    <property type="molecule type" value="Genomic_DNA"/>
</dbReference>
<gene>
    <name evidence="4" type="ORF">I3842_04G186700</name>
</gene>
<dbReference type="PROSITE" id="PS51183">
    <property type="entry name" value="JMJN"/>
    <property type="match status" value="1"/>
</dbReference>
<evidence type="ECO:0000256" key="1">
    <source>
        <dbReference type="SAM" id="MobiDB-lite"/>
    </source>
</evidence>
<dbReference type="Pfam" id="PF02375">
    <property type="entry name" value="JmjN"/>
    <property type="match status" value="1"/>
</dbReference>
<dbReference type="GO" id="GO:0010468">
    <property type="term" value="P:regulation of gene expression"/>
    <property type="evidence" value="ECO:0007669"/>
    <property type="project" value="TreeGrafter"/>
</dbReference>
<feature type="compositionally biased region" description="Low complexity" evidence="1">
    <location>
        <begin position="827"/>
        <end position="838"/>
    </location>
</feature>
<dbReference type="Pfam" id="PF02928">
    <property type="entry name" value="zf-C5HC2"/>
    <property type="match status" value="1"/>
</dbReference>
<dbReference type="InterPro" id="IPR004198">
    <property type="entry name" value="Znf_C5HC2"/>
</dbReference>
<evidence type="ECO:0000313" key="4">
    <source>
        <dbReference type="EMBL" id="KAG6719095.1"/>
    </source>
</evidence>
<evidence type="ECO:0008006" key="6">
    <source>
        <dbReference type="Google" id="ProtNLM"/>
    </source>
</evidence>
<dbReference type="PANTHER" id="PTHR10694">
    <property type="entry name" value="LYSINE-SPECIFIC DEMETHYLASE"/>
    <property type="match status" value="1"/>
</dbReference>
<reference evidence="4" key="1">
    <citation type="submission" date="2021-01" db="EMBL/GenBank/DDBJ databases">
        <authorList>
            <person name="Lovell J.T."/>
            <person name="Bentley N."/>
            <person name="Bhattarai G."/>
            <person name="Jenkins J.W."/>
            <person name="Sreedasyam A."/>
            <person name="Alarcon Y."/>
            <person name="Bock C."/>
            <person name="Boston L."/>
            <person name="Carlson J."/>
            <person name="Cervantes K."/>
            <person name="Clermont K."/>
            <person name="Krom N."/>
            <person name="Kubenka K."/>
            <person name="Mamidi S."/>
            <person name="Mattison C."/>
            <person name="Monteros M."/>
            <person name="Pisani C."/>
            <person name="Plott C."/>
            <person name="Rajasekar S."/>
            <person name="Rhein H.S."/>
            <person name="Rohla C."/>
            <person name="Song M."/>
            <person name="Hilaire R.S."/>
            <person name="Shu S."/>
            <person name="Wells L."/>
            <person name="Wang X."/>
            <person name="Webber J."/>
            <person name="Heerema R.J."/>
            <person name="Klein P."/>
            <person name="Conner P."/>
            <person name="Grauke L."/>
            <person name="Grimwood J."/>
            <person name="Schmutz J."/>
            <person name="Randall J.J."/>
        </authorList>
    </citation>
    <scope>NUCLEOTIDE SEQUENCE</scope>
    <source>
        <tissue evidence="4">Leaf</tissue>
    </source>
</reference>
<dbReference type="SMART" id="SM00558">
    <property type="entry name" value="JmjC"/>
    <property type="match status" value="1"/>
</dbReference>
<evidence type="ECO:0000259" key="3">
    <source>
        <dbReference type="PROSITE" id="PS51184"/>
    </source>
</evidence>
<dbReference type="GO" id="GO:0034647">
    <property type="term" value="F:histone H3K4me/H3K4me2/H3K4me3 demethylase activity"/>
    <property type="evidence" value="ECO:0007669"/>
    <property type="project" value="TreeGrafter"/>
</dbReference>
<evidence type="ECO:0000259" key="2">
    <source>
        <dbReference type="PROSITE" id="PS51183"/>
    </source>
</evidence>
<dbReference type="Proteomes" id="UP000811246">
    <property type="component" value="Chromosome 4"/>
</dbReference>
<dbReference type="AlphaFoldDB" id="A0A922FEH9"/>
<proteinExistence type="predicted"/>
<dbReference type="SMART" id="SM00545">
    <property type="entry name" value="JmjN"/>
    <property type="match status" value="1"/>
</dbReference>
<dbReference type="GO" id="GO:0000785">
    <property type="term" value="C:chromatin"/>
    <property type="evidence" value="ECO:0007669"/>
    <property type="project" value="TreeGrafter"/>
</dbReference>